<evidence type="ECO:0000313" key="3">
    <source>
        <dbReference type="Proteomes" id="UP000580051"/>
    </source>
</evidence>
<evidence type="ECO:0000259" key="1">
    <source>
        <dbReference type="Pfam" id="PF18765"/>
    </source>
</evidence>
<proteinExistence type="predicted"/>
<dbReference type="EMBL" id="BLRV01000265">
    <property type="protein sequence ID" value="GFP22210.1"/>
    <property type="molecule type" value="Genomic_DNA"/>
</dbReference>
<accession>A0A6V8NS71</accession>
<protein>
    <recommendedName>
        <fullName evidence="1">Polymerase beta nucleotidyltransferase domain-containing protein</fullName>
    </recommendedName>
</protein>
<dbReference type="CDD" id="cd05403">
    <property type="entry name" value="NT_KNTase_like"/>
    <property type="match status" value="1"/>
</dbReference>
<evidence type="ECO:0000313" key="2">
    <source>
        <dbReference type="EMBL" id="GFP22210.1"/>
    </source>
</evidence>
<name>A0A6V8NS71_9ACTN</name>
<organism evidence="2 3">
    <name type="scientific">Candidatus Hakubella thermalkaliphila</name>
    <dbReference type="NCBI Taxonomy" id="2754717"/>
    <lineage>
        <taxon>Bacteria</taxon>
        <taxon>Bacillati</taxon>
        <taxon>Actinomycetota</taxon>
        <taxon>Actinomycetota incertae sedis</taxon>
        <taxon>Candidatus Hakubellales</taxon>
        <taxon>Candidatus Hakubellaceae</taxon>
        <taxon>Candidatus Hakubella</taxon>
    </lineage>
</organism>
<dbReference type="InterPro" id="IPR041633">
    <property type="entry name" value="Polbeta"/>
</dbReference>
<dbReference type="Proteomes" id="UP000580051">
    <property type="component" value="Unassembled WGS sequence"/>
</dbReference>
<feature type="non-terminal residue" evidence="2">
    <location>
        <position position="71"/>
    </location>
</feature>
<feature type="domain" description="Polymerase beta nucleotidyltransferase" evidence="1">
    <location>
        <begin position="21"/>
        <end position="70"/>
    </location>
</feature>
<dbReference type="AlphaFoldDB" id="A0A6V8NS71"/>
<reference evidence="2 3" key="1">
    <citation type="journal article" date="2020" name="Front. Microbiol.">
        <title>Single-cell genomics of novel Actinobacteria with the Wood-Ljungdahl pathway discovered in a serpentinizing system.</title>
        <authorList>
            <person name="Merino N."/>
            <person name="Kawai M."/>
            <person name="Boyd E.S."/>
            <person name="Colman D.R."/>
            <person name="McGlynn S.E."/>
            <person name="Nealson K.H."/>
            <person name="Kurokawa K."/>
            <person name="Hongoh Y."/>
        </authorList>
    </citation>
    <scope>NUCLEOTIDE SEQUENCE [LARGE SCALE GENOMIC DNA]</scope>
    <source>
        <strain evidence="2 3">S06</strain>
    </source>
</reference>
<sequence>MVSGETMTRIKLPVQELERLKVGLVYIFGSQTLGIQTPLSDIDIGIVFFDRKILDDFRMRRKTYTELYDVF</sequence>
<dbReference type="Pfam" id="PF18765">
    <property type="entry name" value="Polbeta"/>
    <property type="match status" value="1"/>
</dbReference>
<dbReference type="SUPFAM" id="SSF81301">
    <property type="entry name" value="Nucleotidyltransferase"/>
    <property type="match status" value="1"/>
</dbReference>
<gene>
    <name evidence="2" type="ORF">HKBW3S06_01437</name>
</gene>
<dbReference type="Gene3D" id="3.30.460.10">
    <property type="entry name" value="Beta Polymerase, domain 2"/>
    <property type="match status" value="1"/>
</dbReference>
<comment type="caution">
    <text evidence="2">The sequence shown here is derived from an EMBL/GenBank/DDBJ whole genome shotgun (WGS) entry which is preliminary data.</text>
</comment>
<dbReference type="InterPro" id="IPR043519">
    <property type="entry name" value="NT_sf"/>
</dbReference>